<accession>A0A7C4QK04</accession>
<proteinExistence type="predicted"/>
<evidence type="ECO:0000259" key="1">
    <source>
        <dbReference type="SMART" id="SM00776"/>
    </source>
</evidence>
<feature type="domain" description="Glycosyl hydrolase family 98 putative carbohydrate-binding module" evidence="1">
    <location>
        <begin position="243"/>
        <end position="394"/>
    </location>
</feature>
<dbReference type="Pfam" id="PF08305">
    <property type="entry name" value="NPCBM"/>
    <property type="match status" value="1"/>
</dbReference>
<reference evidence="2" key="1">
    <citation type="journal article" date="2020" name="mSystems">
        <title>Genome- and Community-Level Interaction Insights into Carbon Utilization and Element Cycling Functions of Hydrothermarchaeota in Hydrothermal Sediment.</title>
        <authorList>
            <person name="Zhou Z."/>
            <person name="Liu Y."/>
            <person name="Xu W."/>
            <person name="Pan J."/>
            <person name="Luo Z.H."/>
            <person name="Li M."/>
        </authorList>
    </citation>
    <scope>NUCLEOTIDE SEQUENCE [LARGE SCALE GENOMIC DNA]</scope>
    <source>
        <strain evidence="2">SpSt-508</strain>
    </source>
</reference>
<gene>
    <name evidence="2" type="ORF">ENS64_15970</name>
</gene>
<comment type="caution">
    <text evidence="2">The sequence shown here is derived from an EMBL/GenBank/DDBJ whole genome shotgun (WGS) entry which is preliminary data.</text>
</comment>
<dbReference type="InterPro" id="IPR013222">
    <property type="entry name" value="Glyco_hyd_98_carb-bd"/>
</dbReference>
<organism evidence="2">
    <name type="scientific">Schlesneria paludicola</name>
    <dbReference type="NCBI Taxonomy" id="360056"/>
    <lineage>
        <taxon>Bacteria</taxon>
        <taxon>Pseudomonadati</taxon>
        <taxon>Planctomycetota</taxon>
        <taxon>Planctomycetia</taxon>
        <taxon>Planctomycetales</taxon>
        <taxon>Planctomycetaceae</taxon>
        <taxon>Schlesneria</taxon>
    </lineage>
</organism>
<dbReference type="Gene3D" id="2.60.120.1060">
    <property type="entry name" value="NPCBM/NEW2 domain"/>
    <property type="match status" value="1"/>
</dbReference>
<dbReference type="SMART" id="SM00776">
    <property type="entry name" value="NPCBM"/>
    <property type="match status" value="1"/>
</dbReference>
<dbReference type="EMBL" id="DSVQ01000018">
    <property type="protein sequence ID" value="HGT40741.1"/>
    <property type="molecule type" value="Genomic_DNA"/>
</dbReference>
<dbReference type="SUPFAM" id="SSF49785">
    <property type="entry name" value="Galactose-binding domain-like"/>
    <property type="match status" value="1"/>
</dbReference>
<protein>
    <recommendedName>
        <fullName evidence="1">Glycosyl hydrolase family 98 putative carbohydrate-binding module domain-containing protein</fullName>
    </recommendedName>
</protein>
<evidence type="ECO:0000313" key="2">
    <source>
        <dbReference type="EMBL" id="HGT40741.1"/>
    </source>
</evidence>
<dbReference type="InterPro" id="IPR038637">
    <property type="entry name" value="NPCBM_sf"/>
</dbReference>
<name>A0A7C4QK04_9PLAN</name>
<dbReference type="InterPro" id="IPR008979">
    <property type="entry name" value="Galactose-bd-like_sf"/>
</dbReference>
<dbReference type="AlphaFoldDB" id="A0A7C4QK04"/>
<sequence>MVLWLLLAVWGAEPISVEVATLDGRHLSGRLEALSADALVLERDQATLRIPVAELLEVRAAEPATPSAVADSGPMVTLQDGSRFRTTSARIQGGQLVMAHPLWGALTWPAALLRTLQFAPDEPALQSAWKQLAERPSKKDLLVIRKEDVLDHLDGVAGDIDETKANFLLDGDQISVKRERIFGIVYSRKEVPATREALRVEFAGGDVLVVRQMVFTRGQWQVHLGGGRQFTVPADSVQRLDYSQGKVQYLSALEPREVKYTPFWDYVFEYQRDRHLFGGPLRIGGRSYARGLAIHSKTQLRYRLGGEYRRFAAVVGMDPEIPFDSNRPETRAKVRLEIRGDGRLLFAADYHAGDPPQALDLSVEGVAELEILVDFGDDSDIGDRIHLGEARVVK</sequence>